<evidence type="ECO:0000256" key="5">
    <source>
        <dbReference type="SAM" id="MobiDB-lite"/>
    </source>
</evidence>
<evidence type="ECO:0000256" key="4">
    <source>
        <dbReference type="HAMAP-Rule" id="MF_03044"/>
    </source>
</evidence>
<gene>
    <name evidence="6" type="primary">SPOSA6832_02072</name>
</gene>
<reference evidence="7" key="1">
    <citation type="submission" date="2015-02" db="EMBL/GenBank/DDBJ databases">
        <authorList>
            <person name="Gon?alves P."/>
        </authorList>
    </citation>
    <scope>NUCLEOTIDE SEQUENCE [LARGE SCALE GENOMIC DNA]</scope>
</reference>
<dbReference type="PANTHER" id="PTHR21008:SF1">
    <property type="entry name" value="25S RRNA (ADENINE(2142)-N(1))-METHYLTRANSFERASE"/>
    <property type="match status" value="1"/>
</dbReference>
<dbReference type="GO" id="GO:0005730">
    <property type="term" value="C:nucleolus"/>
    <property type="evidence" value="ECO:0007669"/>
    <property type="project" value="UniProtKB-SubCell"/>
</dbReference>
<feature type="compositionally biased region" description="Acidic residues" evidence="5">
    <location>
        <begin position="364"/>
        <end position="378"/>
    </location>
</feature>
<keyword evidence="1 4" id="KW-0489">Methyltransferase</keyword>
<proteinExistence type="inferred from homology"/>
<dbReference type="AlphaFoldDB" id="A0A0D6ELD1"/>
<dbReference type="EC" id="2.1.1.-" evidence="4"/>
<evidence type="ECO:0000256" key="2">
    <source>
        <dbReference type="ARBA" id="ARBA00022679"/>
    </source>
</evidence>
<dbReference type="OrthoDB" id="5954793at2759"/>
<feature type="region of interest" description="Disordered" evidence="5">
    <location>
        <begin position="1"/>
        <end position="40"/>
    </location>
</feature>
<keyword evidence="4" id="KW-0539">Nucleus</keyword>
<feature type="region of interest" description="Disordered" evidence="5">
    <location>
        <begin position="325"/>
        <end position="378"/>
    </location>
</feature>
<comment type="subcellular location">
    <subcellularLocation>
        <location evidence="4">Nucleus</location>
        <location evidence="4">Nucleolus</location>
    </subcellularLocation>
</comment>
<feature type="compositionally biased region" description="Basic and acidic residues" evidence="5">
    <location>
        <begin position="327"/>
        <end position="353"/>
    </location>
</feature>
<dbReference type="InterPro" id="IPR029063">
    <property type="entry name" value="SAM-dependent_MTases_sf"/>
</dbReference>
<accession>A0A0D6ELD1</accession>
<dbReference type="Pfam" id="PF11968">
    <property type="entry name" value="Bmt2"/>
    <property type="match status" value="1"/>
</dbReference>
<organism evidence="6 7">
    <name type="scientific">Sporidiobolus salmonicolor</name>
    <name type="common">Yeast-like fungus</name>
    <name type="synonym">Sporobolomyces salmonicolor</name>
    <dbReference type="NCBI Taxonomy" id="5005"/>
    <lineage>
        <taxon>Eukaryota</taxon>
        <taxon>Fungi</taxon>
        <taxon>Dikarya</taxon>
        <taxon>Basidiomycota</taxon>
        <taxon>Pucciniomycotina</taxon>
        <taxon>Microbotryomycetes</taxon>
        <taxon>Sporidiobolales</taxon>
        <taxon>Sporidiobolaceae</taxon>
        <taxon>Sporobolomyces</taxon>
    </lineage>
</organism>
<evidence type="ECO:0000313" key="6">
    <source>
        <dbReference type="EMBL" id="CEQ40435.1"/>
    </source>
</evidence>
<comment type="function">
    <text evidence="4">S-adenosyl-L-methionine-dependent methyltransferase that specifically methylates the N(1) position of an adenine present in helix 65 in 25S rRNA.</text>
</comment>
<dbReference type="SUPFAM" id="SSF53335">
    <property type="entry name" value="S-adenosyl-L-methionine-dependent methyltransferases"/>
    <property type="match status" value="1"/>
</dbReference>
<comment type="similarity">
    <text evidence="4">Belongs to the BMT2 family.</text>
</comment>
<feature type="binding site" evidence="4">
    <location>
        <position position="181"/>
    </location>
    <ligand>
        <name>S-adenosyl-L-methionine</name>
        <dbReference type="ChEBI" id="CHEBI:59789"/>
    </ligand>
</feature>
<dbReference type="InterPro" id="IPR021867">
    <property type="entry name" value="Bmt2/SAMTOR"/>
</dbReference>
<dbReference type="EMBL" id="CENE01000006">
    <property type="protein sequence ID" value="CEQ40435.1"/>
    <property type="molecule type" value="Genomic_DNA"/>
</dbReference>
<keyword evidence="2 4" id="KW-0808">Transferase</keyword>
<keyword evidence="3 4" id="KW-0949">S-adenosyl-L-methionine</keyword>
<protein>
    <recommendedName>
        <fullName evidence="4">25S rRNA adenine-N(1) methyltransferase</fullName>
        <ecNumber evidence="4">2.1.1.-</ecNumber>
    </recommendedName>
</protein>
<evidence type="ECO:0000313" key="7">
    <source>
        <dbReference type="Proteomes" id="UP000243876"/>
    </source>
</evidence>
<dbReference type="Proteomes" id="UP000243876">
    <property type="component" value="Unassembled WGS sequence"/>
</dbReference>
<keyword evidence="7" id="KW-1185">Reference proteome</keyword>
<name>A0A0D6ELD1_SPOSA</name>
<evidence type="ECO:0000256" key="3">
    <source>
        <dbReference type="ARBA" id="ARBA00022691"/>
    </source>
</evidence>
<dbReference type="HAMAP" id="MF_03044">
    <property type="entry name" value="BMT2"/>
    <property type="match status" value="1"/>
</dbReference>
<dbReference type="PANTHER" id="PTHR21008">
    <property type="entry name" value="S-ADENOSYLMETHIONINE SENSOR UPSTREAM OF MTORC1-RELATED"/>
    <property type="match status" value="1"/>
</dbReference>
<sequence length="378" mass="42260">MPHTNNAYASDRKANRARRKPAFLTKRVNAKKPSAADPSLAVDIDPATVPKGRADKTALIRAYHAIEKQLASPGLTDPEERKKLVKKQEELGGLAAYQAASVHGGDKSRGGESSKWLIKQIKELKIGLEDKGKGKEKVKVEPTIVDGKKVWPKIERRELRLLDVGAIADADWPWISTVSIDLNPQAPHVLPYNFFDYPVPKTDDDKFDVVALSLVMNFEGSLVNRGHMLLHAHSYLRPSASLGGYLYIVLPLQCLTNSRYLSHDHFRSILASTGWDVIKQHDSAKLTYWLVRQKEADADGKRGDGKVWKREEVRAGVHRNNFTVRVEPGEPVERGTRKEQEEKEENKQAEEAKGNAVEATLPAAEDEDEEEEWGGIDV</sequence>
<feature type="binding site" evidence="4">
    <location>
        <position position="165"/>
    </location>
    <ligand>
        <name>S-adenosyl-L-methionine</name>
        <dbReference type="ChEBI" id="CHEBI:59789"/>
    </ligand>
</feature>
<dbReference type="GO" id="GO:0016433">
    <property type="term" value="F:rRNA (adenine) methyltransferase activity"/>
    <property type="evidence" value="ECO:0007669"/>
    <property type="project" value="UniProtKB-UniRule"/>
</dbReference>
<evidence type="ECO:0000256" key="1">
    <source>
        <dbReference type="ARBA" id="ARBA00022603"/>
    </source>
</evidence>